<feature type="region of interest" description="Disordered" evidence="8">
    <location>
        <begin position="523"/>
        <end position="561"/>
    </location>
</feature>
<dbReference type="GO" id="GO:0035556">
    <property type="term" value="P:intracellular signal transduction"/>
    <property type="evidence" value="ECO:0007669"/>
    <property type="project" value="InterPro"/>
</dbReference>
<dbReference type="PANTHER" id="PTHR18896:SF76">
    <property type="entry name" value="PHOSPHOLIPASE"/>
    <property type="match status" value="1"/>
</dbReference>
<feature type="compositionally biased region" description="Polar residues" evidence="8">
    <location>
        <begin position="1478"/>
        <end position="1491"/>
    </location>
</feature>
<dbReference type="PROSITE" id="PS50195">
    <property type="entry name" value="PX"/>
    <property type="match status" value="1"/>
</dbReference>
<evidence type="ECO:0000256" key="4">
    <source>
        <dbReference type="ARBA" id="ARBA00022801"/>
    </source>
</evidence>
<feature type="compositionally biased region" description="Basic residues" evidence="8">
    <location>
        <begin position="145"/>
        <end position="166"/>
    </location>
</feature>
<feature type="compositionally biased region" description="Polar residues" evidence="8">
    <location>
        <begin position="89"/>
        <end position="121"/>
    </location>
</feature>
<organism evidence="11 12">
    <name type="scientific">Ascodesmis nigricans</name>
    <dbReference type="NCBI Taxonomy" id="341454"/>
    <lineage>
        <taxon>Eukaryota</taxon>
        <taxon>Fungi</taxon>
        <taxon>Dikarya</taxon>
        <taxon>Ascomycota</taxon>
        <taxon>Pezizomycotina</taxon>
        <taxon>Pezizomycetes</taxon>
        <taxon>Pezizales</taxon>
        <taxon>Ascodesmidaceae</taxon>
        <taxon>Ascodesmis</taxon>
    </lineage>
</organism>
<proteinExistence type="inferred from homology"/>
<feature type="compositionally biased region" description="Polar residues" evidence="8">
    <location>
        <begin position="1784"/>
        <end position="1812"/>
    </location>
</feature>
<dbReference type="Pfam" id="PF00614">
    <property type="entry name" value="PLDc"/>
    <property type="match status" value="1"/>
</dbReference>
<feature type="region of interest" description="Disordered" evidence="8">
    <location>
        <begin position="1"/>
        <end position="374"/>
    </location>
</feature>
<dbReference type="CDD" id="cd09141">
    <property type="entry name" value="PLDc_vPLD1_2_yPLD_like_2"/>
    <property type="match status" value="1"/>
</dbReference>
<dbReference type="CDD" id="cd09138">
    <property type="entry name" value="PLDc_vPLD1_2_yPLD_like_1"/>
    <property type="match status" value="1"/>
</dbReference>
<evidence type="ECO:0000256" key="2">
    <source>
        <dbReference type="ARBA" id="ARBA00008664"/>
    </source>
</evidence>
<dbReference type="GO" id="GO:0009395">
    <property type="term" value="P:phospholipid catabolic process"/>
    <property type="evidence" value="ECO:0007669"/>
    <property type="project" value="TreeGrafter"/>
</dbReference>
<feature type="region of interest" description="Disordered" evidence="8">
    <location>
        <begin position="1420"/>
        <end position="1563"/>
    </location>
</feature>
<sequence length="1884" mass="212300">MSTGVPNDPSASQNSSRLLAPIVLNAAPKPKNLRAKRNSQIAPNPMPISEPSPHPSRRQSRIMSQLSDMEPPPIIPAAVSENNGRRSRPTSALSYRSESVSSVLTPQRRGSTATMSTTNGNWGIEDSPGANSMVGQVPDAAGKSAMKKHSREGRRMWGKKKKKKVRTTTADDGDDDDAGSDGGDEMDYDLPAGVQTPGSTRSANYGPRSAGIMPPEELGLDGEPGRKQSFFHRLKSFGHQRAPSTWTTDSVEAYRTDGEVQYSPNMPDHDEGTETDTPRTPRTPRFPRSVRSHSETRMDGSMSAPGTPRNGRWKRRSTLWDDGRGMATDGEDTVGRGPFRRDSFRGRLSRRQSRDDGRRPQVSATISGYKKNTAKKIRDFRDNVNNRIRRKQKEKEKIDQEKSAELVAELSAGTPAAILLASMFQRDEYGNKRIPVLLEQLKVKISESTHSQRGGRHLALFKVDLEYGSGLTRMEWSISRELRDFLHLHSRYRFLNIGEHAHKLPKFPKDSIPYLKGIRGLESDDDDARGFESGGEGGRGGTRNGAPAGPSRVPTDPLSTPVVKKRPRFLRRVSSSTADMRDHVVSTGVASALATAATAAAGGAIVQNVANRHQTYEKRQRQQLEDYLRRLISVMIFRPDSNRLCKFLELSALGVRLAAEGSYHGKEGYLIIRSSKGSDFRRPWAPHQVAKRHSPKWFLVRHSYIVCVDGPEEMNIYDVFLVDSNFSVEAKKYLRTKPKDMAVAPSNPARPQHHSLVIRNHERSMKLLAKNERQLSQFVKSIEEMKDMSPWARPQRFDSFSPVRRNVYAQWLVDGRDYFWAVSRAISMAKDVIYIHDWWLSPELYLRRPAAVSQKWRLDRLLQKKAQEGVKIFVIVYRNIGAAIPIDSSYTKYSLLDLHPNIYVQRSPNQIRQQTFFWAHHEKILIVDHMIAFVGGIDLCFGRWDTPQHSVVDHKPSGFEEGSGREDPENFQLWPGKDYSNPRVQDFYSLDKPYDDMYNREKVPRMPWHDIHMQIVGQPARDLTRHFIQRWNYLLRQRTPSRPTPLLLPQPDFDEGELDTLGVAGTCEVQILRSASSWSLGTPDRTEDSIHKAYIKSIELSEHFVYIENQFFITSTAFDNTVVENRIGDALVERIVRAYESDEDWRAVIIIPLMPGFQNAIDAQDGTSVRLIMHCQYRSISQGENSIFGRLRSRGIDPDDYIHFFSLRNWGKIGNDQKLVTEQLYIHAKCMIVDDRIAIIGSANINERSMNGARDSEVAAIVRDTDAIQTTMAGKPFLAGRFPHTLRVRLMREHLGLDVDAIMQEERMEEAQKAEDPWEAQLNQWESETPRDVVGESSKFAEKQHPPGFEERQYQADQDALKRIDLLRSFNHDVDWEQENNPNLKPRKKGTADARVTGNMEHRDDVRGFGADHMVQLESERASLQTERAPGSSSSRFERGKKLFTDHHLPRLRSSGHDHHHDRHHHHPHYNDERRESIASSHLESTWTRSSGPHAPMSPISTHAPSTTLDPPLPPIPKRLNTVEMGLPLLSQLPPLPATSDADIGGPPDPKTQEAFSHPGLPSNFHSPHVSKDIFADPLDDSFYLDVWCQIAKNNTDIYRQVFRCQPDNEVKTWAQYKEVVDYAERFEAEQIKYAAAMRSDKNDEKRATSSGTSFNVSSVSNADASATNISTDGAPLPYDTNEKIEYHQQPQSSNYDLPYNTSNTAGIRLNLPSGPSGSDTSRPTSRPTSSTTINTDNLNPGNQTRARSSSHTSGRLNTANTNATSSSVEPSGSSTTNLHFAAGTNTSRTNIDGNDNKSTSGLGRNDTVNTQGTKGSTKRRRRGTMRSTRSVAHGVMAAENAEKMLEMVQGHLVWWPHDWLAKEQETGNFLYAIDMLAPIEIYD</sequence>
<feature type="domain" description="PLD phosphodiesterase" evidence="9">
    <location>
        <begin position="916"/>
        <end position="943"/>
    </location>
</feature>
<dbReference type="CDD" id="cd01254">
    <property type="entry name" value="PH_PLD"/>
    <property type="match status" value="1"/>
</dbReference>
<feature type="compositionally biased region" description="Polar residues" evidence="8">
    <location>
        <begin position="1499"/>
        <end position="1509"/>
    </location>
</feature>
<evidence type="ECO:0000256" key="1">
    <source>
        <dbReference type="ARBA" id="ARBA00000798"/>
    </source>
</evidence>
<dbReference type="Gene3D" id="3.30.1520.10">
    <property type="entry name" value="Phox-like domain"/>
    <property type="match status" value="1"/>
</dbReference>
<feature type="compositionally biased region" description="Low complexity" evidence="8">
    <location>
        <begin position="1713"/>
        <end position="1733"/>
    </location>
</feature>
<feature type="compositionally biased region" description="Polar residues" evidence="8">
    <location>
        <begin position="1422"/>
        <end position="1435"/>
    </location>
</feature>
<feature type="compositionally biased region" description="Pro residues" evidence="8">
    <location>
        <begin position="44"/>
        <end position="54"/>
    </location>
</feature>
<evidence type="ECO:0000259" key="9">
    <source>
        <dbReference type="PROSITE" id="PS50035"/>
    </source>
</evidence>
<feature type="region of interest" description="Disordered" evidence="8">
    <location>
        <begin position="1638"/>
        <end position="1828"/>
    </location>
</feature>
<dbReference type="PANTHER" id="PTHR18896">
    <property type="entry name" value="PHOSPHOLIPASE D"/>
    <property type="match status" value="1"/>
</dbReference>
<accession>A0A4S2N1G4</accession>
<evidence type="ECO:0000259" key="10">
    <source>
        <dbReference type="PROSITE" id="PS50195"/>
    </source>
</evidence>
<dbReference type="PIRSF" id="PIRSF009376">
    <property type="entry name" value="Phospholipase_D_euk"/>
    <property type="match status" value="1"/>
</dbReference>
<evidence type="ECO:0000256" key="8">
    <source>
        <dbReference type="SAM" id="MobiDB-lite"/>
    </source>
</evidence>
<dbReference type="InterPro" id="IPR036871">
    <property type="entry name" value="PX_dom_sf"/>
</dbReference>
<dbReference type="InParanoid" id="A0A4S2N1G4"/>
<feature type="compositionally biased region" description="Polar residues" evidence="8">
    <location>
        <begin position="1"/>
        <end position="17"/>
    </location>
</feature>
<feature type="domain" description="PX" evidence="10">
    <location>
        <begin position="439"/>
        <end position="655"/>
    </location>
</feature>
<gene>
    <name evidence="11" type="ORF">EX30DRAFT_140455</name>
</gene>
<feature type="compositionally biased region" description="Basic residues" evidence="8">
    <location>
        <begin position="229"/>
        <end position="238"/>
    </location>
</feature>
<evidence type="ECO:0000313" key="11">
    <source>
        <dbReference type="EMBL" id="TGZ82764.1"/>
    </source>
</evidence>
<comment type="similarity">
    <text evidence="2 7">Belongs to the phospholipase D family.</text>
</comment>
<dbReference type="STRING" id="341454.A0A4S2N1G4"/>
<feature type="region of interest" description="Disordered" evidence="8">
    <location>
        <begin position="1377"/>
        <end position="1405"/>
    </location>
</feature>
<dbReference type="InterPro" id="IPR025202">
    <property type="entry name" value="PLD-like_dom"/>
</dbReference>
<dbReference type="SMART" id="SM00155">
    <property type="entry name" value="PLDc"/>
    <property type="match status" value="2"/>
</dbReference>
<feature type="compositionally biased region" description="Polar residues" evidence="8">
    <location>
        <begin position="1689"/>
        <end position="1706"/>
    </location>
</feature>
<feature type="compositionally biased region" description="Low complexity" evidence="8">
    <location>
        <begin position="1649"/>
        <end position="1669"/>
    </location>
</feature>
<dbReference type="InterPro" id="IPR001736">
    <property type="entry name" value="PLipase_D/transphosphatidylase"/>
</dbReference>
<evidence type="ECO:0000256" key="6">
    <source>
        <dbReference type="ARBA" id="ARBA00023098"/>
    </source>
</evidence>
<feature type="compositionally biased region" description="Low complexity" evidence="8">
    <location>
        <begin position="1765"/>
        <end position="1777"/>
    </location>
</feature>
<keyword evidence="12" id="KW-1185">Reference proteome</keyword>
<dbReference type="PROSITE" id="PS50035">
    <property type="entry name" value="PLD"/>
    <property type="match status" value="2"/>
</dbReference>
<keyword evidence="4 7" id="KW-0378">Hydrolase</keyword>
<evidence type="ECO:0000313" key="12">
    <source>
        <dbReference type="Proteomes" id="UP000298138"/>
    </source>
</evidence>
<feature type="compositionally biased region" description="Basic and acidic residues" evidence="8">
    <location>
        <begin position="267"/>
        <end position="279"/>
    </location>
</feature>
<keyword evidence="6" id="KW-0443">Lipid metabolism</keyword>
<dbReference type="EC" id="3.1.4.4" evidence="7"/>
<keyword evidence="5 7" id="KW-0442">Lipid degradation</keyword>
<dbReference type="OrthoDB" id="14911at2759"/>
<feature type="compositionally biased region" description="Polar residues" evidence="8">
    <location>
        <begin position="1734"/>
        <end position="1764"/>
    </location>
</feature>
<dbReference type="InterPro" id="IPR016555">
    <property type="entry name" value="PLipase_D_euk"/>
</dbReference>
<feature type="compositionally biased region" description="Basic and acidic residues" evidence="8">
    <location>
        <begin position="1436"/>
        <end position="1459"/>
    </location>
</feature>
<reference evidence="11 12" key="1">
    <citation type="submission" date="2019-04" db="EMBL/GenBank/DDBJ databases">
        <title>Comparative genomics and transcriptomics to analyze fruiting body development in filamentous ascomycetes.</title>
        <authorList>
            <consortium name="DOE Joint Genome Institute"/>
            <person name="Lutkenhaus R."/>
            <person name="Traeger S."/>
            <person name="Breuer J."/>
            <person name="Kuo A."/>
            <person name="Lipzen A."/>
            <person name="Pangilinan J."/>
            <person name="Dilworth D."/>
            <person name="Sandor L."/>
            <person name="Poggeler S."/>
            <person name="Barry K."/>
            <person name="Grigoriev I.V."/>
            <person name="Nowrousian M."/>
        </authorList>
    </citation>
    <scope>NUCLEOTIDE SEQUENCE [LARGE SCALE GENOMIC DNA]</scope>
    <source>
        <strain evidence="11 12">CBS 389.68</strain>
    </source>
</reference>
<dbReference type="Pfam" id="PF13091">
    <property type="entry name" value="PLDc_2"/>
    <property type="match status" value="1"/>
</dbReference>
<feature type="domain" description="PLD phosphodiesterase" evidence="9">
    <location>
        <begin position="1222"/>
        <end position="1249"/>
    </location>
</feature>
<keyword evidence="3" id="KW-0677">Repeat</keyword>
<dbReference type="Gene3D" id="3.30.870.10">
    <property type="entry name" value="Endonuclease Chain A"/>
    <property type="match status" value="2"/>
</dbReference>
<dbReference type="GO" id="GO:0006654">
    <property type="term" value="P:phosphatidic acid biosynthetic process"/>
    <property type="evidence" value="ECO:0007669"/>
    <property type="project" value="InterPro"/>
</dbReference>
<evidence type="ECO:0000256" key="7">
    <source>
        <dbReference type="PIRNR" id="PIRNR009376"/>
    </source>
</evidence>
<dbReference type="Proteomes" id="UP000298138">
    <property type="component" value="Unassembled WGS sequence"/>
</dbReference>
<protein>
    <recommendedName>
        <fullName evidence="7">Phospholipase</fullName>
        <ecNumber evidence="7">3.1.4.4</ecNumber>
    </recommendedName>
</protein>
<dbReference type="FunCoup" id="A0A4S2N1G4">
    <property type="interactions" value="127"/>
</dbReference>
<dbReference type="GO" id="GO:0004630">
    <property type="term" value="F:phospholipase D activity"/>
    <property type="evidence" value="ECO:0007669"/>
    <property type="project" value="UniProtKB-UniRule"/>
</dbReference>
<feature type="compositionally biased region" description="Gly residues" evidence="8">
    <location>
        <begin position="532"/>
        <end position="543"/>
    </location>
</feature>
<dbReference type="InterPro" id="IPR001683">
    <property type="entry name" value="PX_dom"/>
</dbReference>
<comment type="catalytic activity">
    <reaction evidence="1 7">
        <text>a 1,2-diacyl-sn-glycero-3-phosphocholine + H2O = a 1,2-diacyl-sn-glycero-3-phosphate + choline + H(+)</text>
        <dbReference type="Rhea" id="RHEA:14445"/>
        <dbReference type="ChEBI" id="CHEBI:15354"/>
        <dbReference type="ChEBI" id="CHEBI:15377"/>
        <dbReference type="ChEBI" id="CHEBI:15378"/>
        <dbReference type="ChEBI" id="CHEBI:57643"/>
        <dbReference type="ChEBI" id="CHEBI:58608"/>
        <dbReference type="EC" id="3.1.4.4"/>
    </reaction>
</comment>
<dbReference type="SUPFAM" id="SSF56024">
    <property type="entry name" value="Phospholipase D/nuclease"/>
    <property type="match status" value="2"/>
</dbReference>
<evidence type="ECO:0000256" key="5">
    <source>
        <dbReference type="ARBA" id="ARBA00022963"/>
    </source>
</evidence>
<evidence type="ECO:0000256" key="3">
    <source>
        <dbReference type="ARBA" id="ARBA00022737"/>
    </source>
</evidence>
<dbReference type="EMBL" id="ML220114">
    <property type="protein sequence ID" value="TGZ82764.1"/>
    <property type="molecule type" value="Genomic_DNA"/>
</dbReference>
<feature type="compositionally biased region" description="Acidic residues" evidence="8">
    <location>
        <begin position="171"/>
        <end position="188"/>
    </location>
</feature>
<dbReference type="InterPro" id="IPR015679">
    <property type="entry name" value="PLipase_D_fam"/>
</dbReference>
<dbReference type="FunFam" id="3.30.870.10:FF:000011">
    <property type="entry name" value="Phospholipase"/>
    <property type="match status" value="1"/>
</dbReference>
<dbReference type="GO" id="GO:0035091">
    <property type="term" value="F:phosphatidylinositol binding"/>
    <property type="evidence" value="ECO:0007669"/>
    <property type="project" value="InterPro"/>
</dbReference>
<feature type="compositionally biased region" description="Basic and acidic residues" evidence="8">
    <location>
        <begin position="1639"/>
        <end position="1648"/>
    </location>
</feature>
<name>A0A4S2N1G4_9PEZI</name>